<organism evidence="2 3">
    <name type="scientific">Aspergillus cavernicola</name>
    <dbReference type="NCBI Taxonomy" id="176166"/>
    <lineage>
        <taxon>Eukaryota</taxon>
        <taxon>Fungi</taxon>
        <taxon>Dikarya</taxon>
        <taxon>Ascomycota</taxon>
        <taxon>Pezizomycotina</taxon>
        <taxon>Eurotiomycetes</taxon>
        <taxon>Eurotiomycetidae</taxon>
        <taxon>Eurotiales</taxon>
        <taxon>Aspergillaceae</taxon>
        <taxon>Aspergillus</taxon>
        <taxon>Aspergillus subgen. Nidulantes</taxon>
    </lineage>
</organism>
<proteinExistence type="predicted"/>
<accession>A0ABR4HLT8</accession>
<comment type="caution">
    <text evidence="2">The sequence shown here is derived from an EMBL/GenBank/DDBJ whole genome shotgun (WGS) entry which is preliminary data.</text>
</comment>
<dbReference type="Proteomes" id="UP001610335">
    <property type="component" value="Unassembled WGS sequence"/>
</dbReference>
<evidence type="ECO:0000259" key="1">
    <source>
        <dbReference type="Pfam" id="PF06985"/>
    </source>
</evidence>
<dbReference type="InterPro" id="IPR010730">
    <property type="entry name" value="HET"/>
</dbReference>
<dbReference type="PANTHER" id="PTHR33112">
    <property type="entry name" value="DOMAIN PROTEIN, PUTATIVE-RELATED"/>
    <property type="match status" value="1"/>
</dbReference>
<feature type="domain" description="Heterokaryon incompatibility" evidence="1">
    <location>
        <begin position="11"/>
        <end position="149"/>
    </location>
</feature>
<dbReference type="Pfam" id="PF06985">
    <property type="entry name" value="HET"/>
    <property type="match status" value="1"/>
</dbReference>
<protein>
    <submittedName>
        <fullName evidence="2">Heterokaryon incompatibility protein-domain-containing protein</fullName>
    </submittedName>
</protein>
<evidence type="ECO:0000313" key="2">
    <source>
        <dbReference type="EMBL" id="KAL2816443.1"/>
    </source>
</evidence>
<evidence type="ECO:0000313" key="3">
    <source>
        <dbReference type="Proteomes" id="UP001610335"/>
    </source>
</evidence>
<keyword evidence="3" id="KW-1185">Reference proteome</keyword>
<dbReference type="EMBL" id="JBFXLS010000101">
    <property type="protein sequence ID" value="KAL2816443.1"/>
    <property type="molecule type" value="Genomic_DNA"/>
</dbReference>
<gene>
    <name evidence="2" type="ORF">BDW59DRAFT_153244</name>
</gene>
<dbReference type="PANTHER" id="PTHR33112:SF16">
    <property type="entry name" value="HETEROKARYON INCOMPATIBILITY DOMAIN-CONTAINING PROTEIN"/>
    <property type="match status" value="1"/>
</dbReference>
<reference evidence="2 3" key="1">
    <citation type="submission" date="2024-07" db="EMBL/GenBank/DDBJ databases">
        <title>Section-level genome sequencing and comparative genomics of Aspergillus sections Usti and Cavernicolus.</title>
        <authorList>
            <consortium name="Lawrence Berkeley National Laboratory"/>
            <person name="Nybo J.L."/>
            <person name="Vesth T.C."/>
            <person name="Theobald S."/>
            <person name="Frisvad J.C."/>
            <person name="Larsen T.O."/>
            <person name="Kjaerboelling I."/>
            <person name="Rothschild-Mancinelli K."/>
            <person name="Lyhne E.K."/>
            <person name="Kogle M.E."/>
            <person name="Barry K."/>
            <person name="Clum A."/>
            <person name="Na H."/>
            <person name="Ledsgaard L."/>
            <person name="Lin J."/>
            <person name="Lipzen A."/>
            <person name="Kuo A."/>
            <person name="Riley R."/>
            <person name="Mondo S."/>
            <person name="LaButti K."/>
            <person name="Haridas S."/>
            <person name="Pangalinan J."/>
            <person name="Salamov A.A."/>
            <person name="Simmons B.A."/>
            <person name="Magnuson J.K."/>
            <person name="Chen J."/>
            <person name="Drula E."/>
            <person name="Henrissat B."/>
            <person name="Wiebenga A."/>
            <person name="Lubbers R.J."/>
            <person name="Gomes A.C."/>
            <person name="Makela M.R."/>
            <person name="Stajich J."/>
            <person name="Grigoriev I.V."/>
            <person name="Mortensen U.H."/>
            <person name="De vries R.P."/>
            <person name="Baker S.E."/>
            <person name="Andersen M.R."/>
        </authorList>
    </citation>
    <scope>NUCLEOTIDE SEQUENCE [LARGE SCALE GENOMIC DNA]</scope>
    <source>
        <strain evidence="2 3">CBS 600.67</strain>
    </source>
</reference>
<sequence>MSLVTTKCNLSSHAAGIPWDKFPRTMKDAMHLALELGMRFIWIDALCIVQDDTNDWKEQASQFGRIYENALFTVSATASRDAHSGCFSSQHNGGYQLNNRLSSMGEVDIYVRQACEETHDALFDGEDKYGDPGELTRFPILLRGWTFQERMLSWRMLHCGPEELAWECIDKVECECSCVRVCQSDRGRAIPETKRIIEDHLRKASSETRAMRNHPLRQWGTILGDYSSRQFTYPRDRLVALEGIAQRFKRFDMGSYLYGLWGKNIPIQLEWAIVGEDGTRTRLDLPTWSWASICGQCHYETYPFSSDYEALNLCEVVKLPTDPSAEGDISSRSLILASRVVDAKIHLRRPRFLDDDDPFQVKIKINGHLFKLSEDICQWREGSAEWEDMQADERLAEGQAVVCMELSTCTYVSTVPPSPHLMYTQTWLVLRQSSQEEGVYQRVGAIRINETLERGRIEVPARIQRIDHQAEKRTLQIK</sequence>
<name>A0ABR4HLT8_9EURO</name>